<evidence type="ECO:0000313" key="3">
    <source>
        <dbReference type="EMBL" id="OIT25648.1"/>
    </source>
</evidence>
<dbReference type="Gramene" id="OIT25648">
    <property type="protein sequence ID" value="OIT25648"/>
    <property type="gene ID" value="A4A49_52714"/>
</dbReference>
<gene>
    <name evidence="3" type="primary">RGA3_8</name>
    <name evidence="3" type="ORF">A4A49_52714</name>
</gene>
<dbReference type="SMR" id="A0A1J6KL83"/>
<organism evidence="3 4">
    <name type="scientific">Nicotiana attenuata</name>
    <name type="common">Coyote tobacco</name>
    <dbReference type="NCBI Taxonomy" id="49451"/>
    <lineage>
        <taxon>Eukaryota</taxon>
        <taxon>Viridiplantae</taxon>
        <taxon>Streptophyta</taxon>
        <taxon>Embryophyta</taxon>
        <taxon>Tracheophyta</taxon>
        <taxon>Spermatophyta</taxon>
        <taxon>Magnoliopsida</taxon>
        <taxon>eudicotyledons</taxon>
        <taxon>Gunneridae</taxon>
        <taxon>Pentapetalae</taxon>
        <taxon>asterids</taxon>
        <taxon>lamiids</taxon>
        <taxon>Solanales</taxon>
        <taxon>Solanaceae</taxon>
        <taxon>Nicotianoideae</taxon>
        <taxon>Nicotianeae</taxon>
        <taxon>Nicotiana</taxon>
    </lineage>
</organism>
<dbReference type="Proteomes" id="UP000187609">
    <property type="component" value="Unassembled WGS sequence"/>
</dbReference>
<dbReference type="PANTHER" id="PTHR36766">
    <property type="entry name" value="PLANT BROAD-SPECTRUM MILDEW RESISTANCE PROTEIN RPW8"/>
    <property type="match status" value="1"/>
</dbReference>
<comment type="caution">
    <text evidence="3">The sequence shown here is derived from an EMBL/GenBank/DDBJ whole genome shotgun (WGS) entry which is preliminary data.</text>
</comment>
<evidence type="ECO:0000256" key="1">
    <source>
        <dbReference type="ARBA" id="ARBA00022614"/>
    </source>
</evidence>
<keyword evidence="2" id="KW-0611">Plant defense</keyword>
<dbReference type="AlphaFoldDB" id="A0A1J6KL83"/>
<dbReference type="Gene3D" id="1.10.8.430">
    <property type="entry name" value="Helical domain of apoptotic protease-activating factors"/>
    <property type="match status" value="1"/>
</dbReference>
<dbReference type="InterPro" id="IPR042197">
    <property type="entry name" value="Apaf_helical"/>
</dbReference>
<evidence type="ECO:0000256" key="2">
    <source>
        <dbReference type="ARBA" id="ARBA00022821"/>
    </source>
</evidence>
<dbReference type="STRING" id="49451.A0A1J6KL83"/>
<keyword evidence="1" id="KW-0433">Leucine-rich repeat</keyword>
<dbReference type="SUPFAM" id="SSF52540">
    <property type="entry name" value="P-loop containing nucleoside triphosphate hydrolases"/>
    <property type="match status" value="1"/>
</dbReference>
<feature type="non-terminal residue" evidence="3">
    <location>
        <position position="1"/>
    </location>
</feature>
<keyword evidence="4" id="KW-1185">Reference proteome</keyword>
<dbReference type="GO" id="GO:0043531">
    <property type="term" value="F:ADP binding"/>
    <property type="evidence" value="ECO:0007669"/>
    <property type="project" value="InterPro"/>
</dbReference>
<dbReference type="PANTHER" id="PTHR36766:SF70">
    <property type="entry name" value="DISEASE RESISTANCE PROTEIN RGA4"/>
    <property type="match status" value="1"/>
</dbReference>
<dbReference type="OMA" id="VEDEDCW"/>
<evidence type="ECO:0000313" key="4">
    <source>
        <dbReference type="Proteomes" id="UP000187609"/>
    </source>
</evidence>
<proteinExistence type="predicted"/>
<sequence>VELAKQLLLKLFSMNNKGPSVTPQEVVFNDERVKHHFNLRAWVCVSENYDALRITIPLLEEVGAPGIYVSNEQHTDWDMFRSSLRQGAIGSMILVTTCSEKVTLIMGSEPCHYLSPVEDEDCWCLFEKRAFGLIDPIVYSKLHGIWKHIVKKCKGLPLVVKTVAVLLHLKLDVEEWEEVLASDIWRDAASANLKDKKQIENLVMEWSSDSDHVEDSLGCKGCSNDMYRLLA</sequence>
<dbReference type="EMBL" id="MJEQ01003031">
    <property type="protein sequence ID" value="OIT25648.1"/>
    <property type="molecule type" value="Genomic_DNA"/>
</dbReference>
<dbReference type="InterPro" id="IPR027417">
    <property type="entry name" value="P-loop_NTPase"/>
</dbReference>
<reference evidence="3" key="1">
    <citation type="submission" date="2016-11" db="EMBL/GenBank/DDBJ databases">
        <title>The genome of Nicotiana attenuata.</title>
        <authorList>
            <person name="Xu S."/>
            <person name="Brockmoeller T."/>
            <person name="Gaquerel E."/>
            <person name="Navarro A."/>
            <person name="Kuhl H."/>
            <person name="Gase K."/>
            <person name="Ling Z."/>
            <person name="Zhou W."/>
            <person name="Kreitzer C."/>
            <person name="Stanke M."/>
            <person name="Tang H."/>
            <person name="Lyons E."/>
            <person name="Pandey P."/>
            <person name="Pandey S.P."/>
            <person name="Timmermann B."/>
            <person name="Baldwin I.T."/>
        </authorList>
    </citation>
    <scope>NUCLEOTIDE SEQUENCE [LARGE SCALE GENOMIC DNA]</scope>
    <source>
        <strain evidence="3">UT</strain>
    </source>
</reference>
<protein>
    <submittedName>
        <fullName evidence="3">Disease resistance protein rga3</fullName>
    </submittedName>
</protein>
<dbReference type="GO" id="GO:0006952">
    <property type="term" value="P:defense response"/>
    <property type="evidence" value="ECO:0007669"/>
    <property type="project" value="UniProtKB-KW"/>
</dbReference>
<accession>A0A1J6KL83</accession>
<name>A0A1J6KL83_NICAT</name>